<feature type="compositionally biased region" description="Polar residues" evidence="1">
    <location>
        <begin position="209"/>
        <end position="218"/>
    </location>
</feature>
<name>A0ABR4GPR2_9EURO</name>
<dbReference type="Proteomes" id="UP001610563">
    <property type="component" value="Unassembled WGS sequence"/>
</dbReference>
<feature type="region of interest" description="Disordered" evidence="1">
    <location>
        <begin position="541"/>
        <end position="615"/>
    </location>
</feature>
<feature type="region of interest" description="Disordered" evidence="1">
    <location>
        <begin position="633"/>
        <end position="698"/>
    </location>
</feature>
<feature type="region of interest" description="Disordered" evidence="1">
    <location>
        <begin position="376"/>
        <end position="446"/>
    </location>
</feature>
<feature type="region of interest" description="Disordered" evidence="1">
    <location>
        <begin position="330"/>
        <end position="361"/>
    </location>
</feature>
<protein>
    <submittedName>
        <fullName evidence="3">Uncharacterized protein</fullName>
    </submittedName>
</protein>
<evidence type="ECO:0000313" key="4">
    <source>
        <dbReference type="Proteomes" id="UP001610563"/>
    </source>
</evidence>
<keyword evidence="2" id="KW-0812">Transmembrane</keyword>
<feature type="region of interest" description="Disordered" evidence="1">
    <location>
        <begin position="188"/>
        <end position="235"/>
    </location>
</feature>
<feature type="region of interest" description="Disordered" evidence="1">
    <location>
        <begin position="68"/>
        <end position="150"/>
    </location>
</feature>
<organism evidence="3 4">
    <name type="scientific">Aspergillus keveii</name>
    <dbReference type="NCBI Taxonomy" id="714993"/>
    <lineage>
        <taxon>Eukaryota</taxon>
        <taxon>Fungi</taxon>
        <taxon>Dikarya</taxon>
        <taxon>Ascomycota</taxon>
        <taxon>Pezizomycotina</taxon>
        <taxon>Eurotiomycetes</taxon>
        <taxon>Eurotiomycetidae</taxon>
        <taxon>Eurotiales</taxon>
        <taxon>Aspergillaceae</taxon>
        <taxon>Aspergillus</taxon>
        <taxon>Aspergillus subgen. Nidulantes</taxon>
    </lineage>
</organism>
<accession>A0ABR4GPR2</accession>
<feature type="transmembrane region" description="Helical" evidence="2">
    <location>
        <begin position="453"/>
        <end position="475"/>
    </location>
</feature>
<proteinExistence type="predicted"/>
<feature type="compositionally biased region" description="Low complexity" evidence="1">
    <location>
        <begin position="258"/>
        <end position="274"/>
    </location>
</feature>
<keyword evidence="2" id="KW-1133">Transmembrane helix</keyword>
<feature type="compositionally biased region" description="Low complexity" evidence="1">
    <location>
        <begin position="419"/>
        <end position="446"/>
    </location>
</feature>
<evidence type="ECO:0000313" key="3">
    <source>
        <dbReference type="EMBL" id="KAL2801006.1"/>
    </source>
</evidence>
<keyword evidence="2" id="KW-0472">Membrane</keyword>
<feature type="compositionally biased region" description="Low complexity" evidence="1">
    <location>
        <begin position="376"/>
        <end position="401"/>
    </location>
</feature>
<reference evidence="3 4" key="1">
    <citation type="submission" date="2024-07" db="EMBL/GenBank/DDBJ databases">
        <title>Section-level genome sequencing and comparative genomics of Aspergillus sections Usti and Cavernicolus.</title>
        <authorList>
            <consortium name="Lawrence Berkeley National Laboratory"/>
            <person name="Nybo J.L."/>
            <person name="Vesth T.C."/>
            <person name="Theobald S."/>
            <person name="Frisvad J.C."/>
            <person name="Larsen T.O."/>
            <person name="Kjaerboelling I."/>
            <person name="Rothschild-Mancinelli K."/>
            <person name="Lyhne E.K."/>
            <person name="Kogle M.E."/>
            <person name="Barry K."/>
            <person name="Clum A."/>
            <person name="Na H."/>
            <person name="Ledsgaard L."/>
            <person name="Lin J."/>
            <person name="Lipzen A."/>
            <person name="Kuo A."/>
            <person name="Riley R."/>
            <person name="Mondo S."/>
            <person name="Labutti K."/>
            <person name="Haridas S."/>
            <person name="Pangalinan J."/>
            <person name="Salamov A.A."/>
            <person name="Simmons B.A."/>
            <person name="Magnuson J.K."/>
            <person name="Chen J."/>
            <person name="Drula E."/>
            <person name="Henrissat B."/>
            <person name="Wiebenga A."/>
            <person name="Lubbers R.J."/>
            <person name="Gomes A.C."/>
            <person name="Makela M.R."/>
            <person name="Stajich J."/>
            <person name="Grigoriev I.V."/>
            <person name="Mortensen U.H."/>
            <person name="De Vries R.P."/>
            <person name="Baker S.E."/>
            <person name="Andersen M.R."/>
        </authorList>
    </citation>
    <scope>NUCLEOTIDE SEQUENCE [LARGE SCALE GENOMIC DNA]</scope>
    <source>
        <strain evidence="3 4">CBS 209.92</strain>
    </source>
</reference>
<feature type="compositionally biased region" description="Low complexity" evidence="1">
    <location>
        <begin position="188"/>
        <end position="208"/>
    </location>
</feature>
<gene>
    <name evidence="3" type="ORF">BJX66DRAFT_106606</name>
</gene>
<evidence type="ECO:0000256" key="1">
    <source>
        <dbReference type="SAM" id="MobiDB-lite"/>
    </source>
</evidence>
<feature type="region of interest" description="Disordered" evidence="1">
    <location>
        <begin position="247"/>
        <end position="279"/>
    </location>
</feature>
<feature type="compositionally biased region" description="Low complexity" evidence="1">
    <location>
        <begin position="90"/>
        <end position="110"/>
    </location>
</feature>
<dbReference type="EMBL" id="JBFTWV010000002">
    <property type="protein sequence ID" value="KAL2801006.1"/>
    <property type="molecule type" value="Genomic_DNA"/>
</dbReference>
<evidence type="ECO:0000256" key="2">
    <source>
        <dbReference type="SAM" id="Phobius"/>
    </source>
</evidence>
<comment type="caution">
    <text evidence="3">The sequence shown here is derived from an EMBL/GenBank/DDBJ whole genome shotgun (WGS) entry which is preliminary data.</text>
</comment>
<feature type="compositionally biased region" description="Pro residues" evidence="1">
    <location>
        <begin position="591"/>
        <end position="609"/>
    </location>
</feature>
<feature type="compositionally biased region" description="Polar residues" evidence="1">
    <location>
        <begin position="541"/>
        <end position="550"/>
    </location>
</feature>
<sequence>MTSHGVPRHGRYERLLRKHRFDTRNVEHEETVLNDQRVTVPEGETTRSKNLHEQWVAMHEKREQILNPSTTLVPAIPEVTSTTTEEDSATTETESISSETTTSNDSTTETQPAHGSETTTNEIRPTTETVPVNGPESTTPEDDSATTMTQPVVSETTSFETGVSTTDQQTNELPTTTEAIIEPTLTTVTTSTSNPSTETNTKTGTESTVSEVNTSATVETSTATDLSDSTTETVSESAGLVAGLTAESEGISPSTEDLPISPTSTLDTPSTDNTASTTLSTSVPIIGQAIESSDKSPISLGSSLNIPTAVVVGQTPSSTSTGAVIAAIAAESSTSSSDTTETTTTTTPDSPTNTTNTTSTTSTTFATTITTTTSDTTLSLTSSTTTTTSYPSHTTYSDSPTGGYGWGDDDSSDNTAGVSPESTGAGSSGSESSSDSSSDSGSGTLSPQATGKIVGGVVGGVAAATVIFLLIFLFLRRRRKTGFFFGSPARVRGDDSDGGLIREPSTRQIVSRDSDGAASFGAAYFAPAFMKRWRQSQVSTGEESLASTAPSERGFQKISGRKLPSGINPDFDYSAGGLEAGSPTESDISPTLPPVIPRSPTSSRPPPSNPFSAPLDTSFTREVAEDDVVFVRPSPARTPTAGSSNAPTWAEASARTMPMAFPMPPTGASVSIPKRPDALGRSHPSYDGSRGSRFSENL</sequence>
<feature type="compositionally biased region" description="Low complexity" evidence="1">
    <location>
        <begin position="219"/>
        <end position="233"/>
    </location>
</feature>
<feature type="compositionally biased region" description="Low complexity" evidence="1">
    <location>
        <begin position="117"/>
        <end position="129"/>
    </location>
</feature>
<keyword evidence="4" id="KW-1185">Reference proteome</keyword>